<dbReference type="STRING" id="1051891.A0A0C3QNT7"/>
<feature type="domain" description="Protein kinase" evidence="3">
    <location>
        <begin position="71"/>
        <end position="374"/>
    </location>
</feature>
<keyword evidence="5" id="KW-1185">Reference proteome</keyword>
<dbReference type="GO" id="GO:0005524">
    <property type="term" value="F:ATP binding"/>
    <property type="evidence" value="ECO:0007669"/>
    <property type="project" value="InterPro"/>
</dbReference>
<evidence type="ECO:0000256" key="1">
    <source>
        <dbReference type="PROSITE-ProRule" id="PRU00339"/>
    </source>
</evidence>
<evidence type="ECO:0000313" key="4">
    <source>
        <dbReference type="EMBL" id="KIO29806.1"/>
    </source>
</evidence>
<feature type="region of interest" description="Disordered" evidence="2">
    <location>
        <begin position="1"/>
        <end position="52"/>
    </location>
</feature>
<dbReference type="PANTHER" id="PTHR10098">
    <property type="entry name" value="RAPSYN-RELATED"/>
    <property type="match status" value="1"/>
</dbReference>
<name>A0A0C3QNT7_9AGAM</name>
<organism evidence="4 5">
    <name type="scientific">Tulasnella calospora MUT 4182</name>
    <dbReference type="NCBI Taxonomy" id="1051891"/>
    <lineage>
        <taxon>Eukaryota</taxon>
        <taxon>Fungi</taxon>
        <taxon>Dikarya</taxon>
        <taxon>Basidiomycota</taxon>
        <taxon>Agaricomycotina</taxon>
        <taxon>Agaricomycetes</taxon>
        <taxon>Cantharellales</taxon>
        <taxon>Tulasnellaceae</taxon>
        <taxon>Tulasnella</taxon>
    </lineage>
</organism>
<dbReference type="SMART" id="SM00220">
    <property type="entry name" value="S_TKc"/>
    <property type="match status" value="1"/>
</dbReference>
<reference evidence="4 5" key="1">
    <citation type="submission" date="2014-04" db="EMBL/GenBank/DDBJ databases">
        <authorList>
            <consortium name="DOE Joint Genome Institute"/>
            <person name="Kuo A."/>
            <person name="Girlanda M."/>
            <person name="Perotto S."/>
            <person name="Kohler A."/>
            <person name="Nagy L.G."/>
            <person name="Floudas D."/>
            <person name="Copeland A."/>
            <person name="Barry K.W."/>
            <person name="Cichocki N."/>
            <person name="Veneault-Fourrey C."/>
            <person name="LaButti K."/>
            <person name="Lindquist E.A."/>
            <person name="Lipzen A."/>
            <person name="Lundell T."/>
            <person name="Morin E."/>
            <person name="Murat C."/>
            <person name="Sun H."/>
            <person name="Tunlid A."/>
            <person name="Henrissat B."/>
            <person name="Grigoriev I.V."/>
            <person name="Hibbett D.S."/>
            <person name="Martin F."/>
            <person name="Nordberg H.P."/>
            <person name="Cantor M.N."/>
            <person name="Hua S.X."/>
        </authorList>
    </citation>
    <scope>NUCLEOTIDE SEQUENCE [LARGE SCALE GENOMIC DNA]</scope>
    <source>
        <strain evidence="4 5">MUT 4182</strain>
    </source>
</reference>
<evidence type="ECO:0000256" key="2">
    <source>
        <dbReference type="SAM" id="MobiDB-lite"/>
    </source>
</evidence>
<dbReference type="InterPro" id="IPR011990">
    <property type="entry name" value="TPR-like_helical_dom_sf"/>
</dbReference>
<dbReference type="Gene3D" id="1.25.40.10">
    <property type="entry name" value="Tetratricopeptide repeat domain"/>
    <property type="match status" value="2"/>
</dbReference>
<dbReference type="PANTHER" id="PTHR10098:SF106">
    <property type="entry name" value="TETRATRICOPEPTIDE REPEAT PROTEIN 28-LIKE PROTEIN"/>
    <property type="match status" value="1"/>
</dbReference>
<dbReference type="HOGENOM" id="CLU_000288_7_37_1"/>
<dbReference type="InterPro" id="IPR011009">
    <property type="entry name" value="Kinase-like_dom_sf"/>
</dbReference>
<dbReference type="EMBL" id="KN822978">
    <property type="protein sequence ID" value="KIO29806.1"/>
    <property type="molecule type" value="Genomic_DNA"/>
</dbReference>
<dbReference type="SUPFAM" id="SSF56112">
    <property type="entry name" value="Protein kinase-like (PK-like)"/>
    <property type="match status" value="1"/>
</dbReference>
<dbReference type="SUPFAM" id="SSF48452">
    <property type="entry name" value="TPR-like"/>
    <property type="match status" value="2"/>
</dbReference>
<keyword evidence="1" id="KW-0802">TPR repeat</keyword>
<gene>
    <name evidence="4" type="ORF">M407DRAFT_21056</name>
</gene>
<sequence>MRRFASKLLDPTLRPPAPTTLGKNASGGNDRDTHESAVSGPSEETISKKPSARQRLDALSGFRLRSSAIKFSSTGSHSIGGKAKVIQATYKQGYWSDGQVVAVKKLHYSQNTNKIKFGNEFIHEVEVMAGLSHENLVQLVGFVEDLKKGEAWIVLSWHPNGNISEFVATRDWEIPERVSLIRDTFEGIKYLHTRQPPICHGDLKSLNILVSSSYRGIITDFGSARAIIESEDDAAGKEHAQQIQENSTKEEACPQIQVGAIGTQLTLTGPAWSLRWAPPEVVSGKPPNLSSDVWAAGWICWEVMTGKVPFPELNSEGAITLTVIRGKVPSPREDTHLAQVVALCSLMTDCWKFDPGARTNISRCCDELRWMPSIPPSGGSPSGSKAPSFKLLLEMGQMQFKRDSYEAAISLYQQALSLAESSGNQILAADALTHLGNAYRMQSKNRQAEESFIRAYEIYGRVGDDEDRATTLTGLGHVYHGQAKFTEAEESYTRAQEAFARIGNDQGQANTLYGLGVVRRHQGKYTEAEESLIQAQGIYARSGDDLGLGNTFDGLGTVYRIQSRYTPAEESFTRALEAFARIGNDQGQANTLHGLGDVYGVQLKYTQAEEAYTQALEVHARIGYAQGEANALIGLGRIYRLQRKHTQAEESYTRAQEIYIRVGDVLGQANAIFNMGHVRENQQRNADAAAHYVEARDLYAQLGLTKRVEDATICLESVLPDRKSSGSSA</sequence>
<feature type="repeat" description="TPR" evidence="1">
    <location>
        <begin position="389"/>
        <end position="422"/>
    </location>
</feature>
<dbReference type="GO" id="GO:0004672">
    <property type="term" value="F:protein kinase activity"/>
    <property type="evidence" value="ECO:0007669"/>
    <property type="project" value="InterPro"/>
</dbReference>
<dbReference type="SMART" id="SM00028">
    <property type="entry name" value="TPR"/>
    <property type="match status" value="8"/>
</dbReference>
<evidence type="ECO:0000313" key="5">
    <source>
        <dbReference type="Proteomes" id="UP000054248"/>
    </source>
</evidence>
<dbReference type="InterPro" id="IPR008271">
    <property type="entry name" value="Ser/Thr_kinase_AS"/>
</dbReference>
<accession>A0A0C3QNT7</accession>
<dbReference type="AlphaFoldDB" id="A0A0C3QNT7"/>
<protein>
    <recommendedName>
        <fullName evidence="3">Protein kinase domain-containing protein</fullName>
    </recommendedName>
</protein>
<dbReference type="Pfam" id="PF13424">
    <property type="entry name" value="TPR_12"/>
    <property type="match status" value="3"/>
</dbReference>
<dbReference type="Pfam" id="PF00069">
    <property type="entry name" value="Pkinase"/>
    <property type="match status" value="1"/>
</dbReference>
<reference evidence="5" key="2">
    <citation type="submission" date="2015-01" db="EMBL/GenBank/DDBJ databases">
        <title>Evolutionary Origins and Diversification of the Mycorrhizal Mutualists.</title>
        <authorList>
            <consortium name="DOE Joint Genome Institute"/>
            <consortium name="Mycorrhizal Genomics Consortium"/>
            <person name="Kohler A."/>
            <person name="Kuo A."/>
            <person name="Nagy L.G."/>
            <person name="Floudas D."/>
            <person name="Copeland A."/>
            <person name="Barry K.W."/>
            <person name="Cichocki N."/>
            <person name="Veneault-Fourrey C."/>
            <person name="LaButti K."/>
            <person name="Lindquist E.A."/>
            <person name="Lipzen A."/>
            <person name="Lundell T."/>
            <person name="Morin E."/>
            <person name="Murat C."/>
            <person name="Riley R."/>
            <person name="Ohm R."/>
            <person name="Sun H."/>
            <person name="Tunlid A."/>
            <person name="Henrissat B."/>
            <person name="Grigoriev I.V."/>
            <person name="Hibbett D.S."/>
            <person name="Martin F."/>
        </authorList>
    </citation>
    <scope>NUCLEOTIDE SEQUENCE [LARGE SCALE GENOMIC DNA]</scope>
    <source>
        <strain evidence="5">MUT 4182</strain>
    </source>
</reference>
<dbReference type="OrthoDB" id="626167at2759"/>
<evidence type="ECO:0000259" key="3">
    <source>
        <dbReference type="PROSITE" id="PS50011"/>
    </source>
</evidence>
<dbReference type="InterPro" id="IPR019734">
    <property type="entry name" value="TPR_rpt"/>
</dbReference>
<dbReference type="PROSITE" id="PS50005">
    <property type="entry name" value="TPR"/>
    <property type="match status" value="2"/>
</dbReference>
<dbReference type="PROSITE" id="PS50011">
    <property type="entry name" value="PROTEIN_KINASE_DOM"/>
    <property type="match status" value="1"/>
</dbReference>
<feature type="repeat" description="TPR" evidence="1">
    <location>
        <begin position="589"/>
        <end position="622"/>
    </location>
</feature>
<dbReference type="InterPro" id="IPR000719">
    <property type="entry name" value="Prot_kinase_dom"/>
</dbReference>
<dbReference type="Proteomes" id="UP000054248">
    <property type="component" value="Unassembled WGS sequence"/>
</dbReference>
<dbReference type="PROSITE" id="PS00108">
    <property type="entry name" value="PROTEIN_KINASE_ST"/>
    <property type="match status" value="1"/>
</dbReference>
<proteinExistence type="predicted"/>
<dbReference type="Gene3D" id="1.10.510.10">
    <property type="entry name" value="Transferase(Phosphotransferase) domain 1"/>
    <property type="match status" value="1"/>
</dbReference>